<dbReference type="InterPro" id="IPR013083">
    <property type="entry name" value="Znf_RING/FYVE/PHD"/>
</dbReference>
<dbReference type="EMBL" id="JX997183">
    <property type="protein sequence ID" value="AGE58850.1"/>
    <property type="molecule type" value="Genomic_DNA"/>
</dbReference>
<protein>
    <submittedName>
        <fullName evidence="3">Ubiquitin-protein ligase</fullName>
    </submittedName>
</protein>
<sequence length="129" mass="15194">MSNQQVNKLKHQLAYTEKRRAFAWAKFYESEMLRLQSAAPVLYILSDYRENGELKEPETLPSHITREYWDMAVRLNKDFTCPICLDIMNKDNFDMTKCGHPLCKNCFEELKETTPLANKVKCPICRKNL</sequence>
<reference evidence="3" key="1">
    <citation type="submission" date="2012-10" db="EMBL/GenBank/DDBJ databases">
        <title>Towards defining the chloroviruses: a genomic journey through a genus of large DNA viruses.</title>
        <authorList>
            <person name="Jeanniard A."/>
            <person name="Dunigan D.D."/>
            <person name="Gurnon J.R."/>
            <person name="Agarkova I."/>
            <person name="Kang M."/>
            <person name="Vitek J."/>
            <person name="Duncan G."/>
            <person name="McClung O.W."/>
            <person name="Larsen M."/>
            <person name="Claverie J.-M."/>
            <person name="Van Etten J.L."/>
            <person name="Blanc G."/>
        </authorList>
    </citation>
    <scope>NUCLEOTIDE SEQUENCE</scope>
</reference>
<dbReference type="InterPro" id="IPR047134">
    <property type="entry name" value="RNF4"/>
</dbReference>
<proteinExistence type="predicted"/>
<dbReference type="SMART" id="SM00184">
    <property type="entry name" value="RING"/>
    <property type="match status" value="1"/>
</dbReference>
<evidence type="ECO:0000259" key="2">
    <source>
        <dbReference type="PROSITE" id="PS50089"/>
    </source>
</evidence>
<keyword evidence="1" id="KW-0863">Zinc-finger</keyword>
<dbReference type="PANTHER" id="PTHR23041:SF78">
    <property type="entry name" value="E3 UBIQUITIN-PROTEIN LIGASE RNF4"/>
    <property type="match status" value="1"/>
</dbReference>
<keyword evidence="1" id="KW-0862">Zinc</keyword>
<dbReference type="Pfam" id="PF14634">
    <property type="entry name" value="zf-RING_5"/>
    <property type="match status" value="1"/>
</dbReference>
<gene>
    <name evidence="3" type="primary">NYs-1_704R</name>
    <name evidence="3" type="ORF">PBCVNYs1_704R</name>
</gene>
<dbReference type="GO" id="GO:0016874">
    <property type="term" value="F:ligase activity"/>
    <property type="evidence" value="ECO:0007669"/>
    <property type="project" value="UniProtKB-KW"/>
</dbReference>
<dbReference type="KEGG" id="vg:40525721"/>
<name>M1IK09_9PHYC</name>
<feature type="domain" description="RING-type" evidence="2">
    <location>
        <begin position="81"/>
        <end position="126"/>
    </location>
</feature>
<dbReference type="PANTHER" id="PTHR23041">
    <property type="entry name" value="RING FINGER DOMAIN-CONTAINING"/>
    <property type="match status" value="1"/>
</dbReference>
<evidence type="ECO:0000313" key="3">
    <source>
        <dbReference type="EMBL" id="AGE58850.1"/>
    </source>
</evidence>
<dbReference type="SUPFAM" id="SSF57850">
    <property type="entry name" value="RING/U-box"/>
    <property type="match status" value="1"/>
</dbReference>
<organism evidence="3">
    <name type="scientific">Paramecium bursaria Chlorella virus NYs1</name>
    <dbReference type="NCBI Taxonomy" id="83442"/>
    <lineage>
        <taxon>Viruses</taxon>
        <taxon>Varidnaviria</taxon>
        <taxon>Bamfordvirae</taxon>
        <taxon>Nucleocytoviricota</taxon>
        <taxon>Megaviricetes</taxon>
        <taxon>Algavirales</taxon>
        <taxon>Phycodnaviridae</taxon>
        <taxon>Chlorovirus</taxon>
        <taxon>Chlorovirus newyorkense</taxon>
    </lineage>
</organism>
<evidence type="ECO:0000256" key="1">
    <source>
        <dbReference type="PROSITE-ProRule" id="PRU00175"/>
    </source>
</evidence>
<keyword evidence="3" id="KW-0436">Ligase</keyword>
<dbReference type="GO" id="GO:0008270">
    <property type="term" value="F:zinc ion binding"/>
    <property type="evidence" value="ECO:0007669"/>
    <property type="project" value="UniProtKB-KW"/>
</dbReference>
<keyword evidence="1" id="KW-0479">Metal-binding</keyword>
<accession>M1IK09</accession>
<dbReference type="InterPro" id="IPR001841">
    <property type="entry name" value="Znf_RING"/>
</dbReference>
<dbReference type="GeneID" id="40525721"/>
<dbReference type="PROSITE" id="PS50089">
    <property type="entry name" value="ZF_RING_2"/>
    <property type="match status" value="1"/>
</dbReference>
<dbReference type="RefSeq" id="YP_009665495.1">
    <property type="nucleotide sequence ID" value="NC_043235.1"/>
</dbReference>
<dbReference type="Gene3D" id="3.30.40.10">
    <property type="entry name" value="Zinc/RING finger domain, C3HC4 (zinc finger)"/>
    <property type="match status" value="1"/>
</dbReference>